<evidence type="ECO:0000313" key="4">
    <source>
        <dbReference type="EMBL" id="XBY46717.1"/>
    </source>
</evidence>
<dbReference type="RefSeq" id="WP_407051808.1">
    <property type="nucleotide sequence ID" value="NZ_CP158568.1"/>
</dbReference>
<dbReference type="PANTHER" id="PTHR11712">
    <property type="entry name" value="POLYKETIDE SYNTHASE-RELATED"/>
    <property type="match status" value="1"/>
</dbReference>
<organism evidence="4">
    <name type="scientific">Methyloraptor flagellatus</name>
    <dbReference type="NCBI Taxonomy" id="3162530"/>
    <lineage>
        <taxon>Bacteria</taxon>
        <taxon>Pseudomonadati</taxon>
        <taxon>Pseudomonadota</taxon>
        <taxon>Alphaproteobacteria</taxon>
        <taxon>Hyphomicrobiales</taxon>
        <taxon>Ancalomicrobiaceae</taxon>
        <taxon>Methyloraptor</taxon>
    </lineage>
</organism>
<dbReference type="Pfam" id="PF00109">
    <property type="entry name" value="ketoacyl-synt"/>
    <property type="match status" value="1"/>
</dbReference>
<dbReference type="InterPro" id="IPR016039">
    <property type="entry name" value="Thiolase-like"/>
</dbReference>
<dbReference type="GO" id="GO:0006633">
    <property type="term" value="P:fatty acid biosynthetic process"/>
    <property type="evidence" value="ECO:0007669"/>
    <property type="project" value="TreeGrafter"/>
</dbReference>
<dbReference type="KEGG" id="mflg:ABS361_11160"/>
<accession>A0AAU7XG47</accession>
<dbReference type="InterPro" id="IPR000794">
    <property type="entry name" value="Beta-ketoacyl_synthase"/>
</dbReference>
<dbReference type="InterPro" id="IPR014030">
    <property type="entry name" value="Ketoacyl_synth_N"/>
</dbReference>
<evidence type="ECO:0000256" key="2">
    <source>
        <dbReference type="SAM" id="MobiDB-lite"/>
    </source>
</evidence>
<dbReference type="PANTHER" id="PTHR11712:SF336">
    <property type="entry name" value="3-OXOACYL-[ACYL-CARRIER-PROTEIN] SYNTHASE, MITOCHONDRIAL"/>
    <property type="match status" value="1"/>
</dbReference>
<evidence type="ECO:0000256" key="1">
    <source>
        <dbReference type="ARBA" id="ARBA00022679"/>
    </source>
</evidence>
<name>A0AAU7XG47_9HYPH</name>
<proteinExistence type="predicted"/>
<sequence>MRRVVVSGLGVVSSAGTSVEAFWANLVAGTGAFAEAASSPGTGIRVGAVIGDDHARDLPLPSLAPLDRSGVFAVAAAGQALADAGLTTPFARPERVAVILGCGGGGLSSMDEQFRRLYAEKSARTRSRSPAPWRAAPRVGPRSPSARAVPVS</sequence>
<evidence type="ECO:0000259" key="3">
    <source>
        <dbReference type="Pfam" id="PF00109"/>
    </source>
</evidence>
<reference evidence="4" key="1">
    <citation type="submission" date="2024-06" db="EMBL/GenBank/DDBJ databases">
        <title>Methylostella associata gen. nov., sp. nov., a novel Ancalomicrobiaceae-affiliated facultatively methylotrophic bacteria that feed on methanotrophs of the genus Methylococcus.</title>
        <authorList>
            <person name="Saltykova V."/>
            <person name="Danilova O.V."/>
            <person name="Oshkin I.Y."/>
            <person name="Belova S.E."/>
            <person name="Pimenov N.V."/>
            <person name="Dedysh S.N."/>
        </authorList>
    </citation>
    <scope>NUCLEOTIDE SEQUENCE</scope>
    <source>
        <strain evidence="4">S20</strain>
    </source>
</reference>
<feature type="region of interest" description="Disordered" evidence="2">
    <location>
        <begin position="121"/>
        <end position="152"/>
    </location>
</feature>
<feature type="domain" description="Beta-ketoacyl synthase-like N-terminal" evidence="3">
    <location>
        <begin position="1"/>
        <end position="121"/>
    </location>
</feature>
<dbReference type="SUPFAM" id="SSF53901">
    <property type="entry name" value="Thiolase-like"/>
    <property type="match status" value="1"/>
</dbReference>
<protein>
    <submittedName>
        <fullName evidence="4">Beta-ketoacyl synthase N-terminal-like domain-containing protein</fullName>
    </submittedName>
</protein>
<keyword evidence="1" id="KW-0808">Transferase</keyword>
<gene>
    <name evidence="4" type="ORF">ABS361_11160</name>
</gene>
<dbReference type="GO" id="GO:0004315">
    <property type="term" value="F:3-oxoacyl-[acyl-carrier-protein] synthase activity"/>
    <property type="evidence" value="ECO:0007669"/>
    <property type="project" value="TreeGrafter"/>
</dbReference>
<dbReference type="EMBL" id="CP158568">
    <property type="protein sequence ID" value="XBY46717.1"/>
    <property type="molecule type" value="Genomic_DNA"/>
</dbReference>
<dbReference type="Gene3D" id="3.40.47.10">
    <property type="match status" value="1"/>
</dbReference>
<dbReference type="AlphaFoldDB" id="A0AAU7XG47"/>